<proteinExistence type="predicted"/>
<accession>A0A9Q3W7W0</accession>
<feature type="domain" description="Thiolase C-terminal" evidence="2">
    <location>
        <begin position="257"/>
        <end position="390"/>
    </location>
</feature>
<evidence type="ECO:0000259" key="1">
    <source>
        <dbReference type="Pfam" id="PF00108"/>
    </source>
</evidence>
<dbReference type="InterPro" id="IPR020616">
    <property type="entry name" value="Thiolase_N"/>
</dbReference>
<comment type="caution">
    <text evidence="3">The sequence shown here is derived from an EMBL/GenBank/DDBJ whole genome shotgun (WGS) entry which is preliminary data.</text>
</comment>
<dbReference type="Gene3D" id="3.40.47.10">
    <property type="match status" value="1"/>
</dbReference>
<reference evidence="3" key="1">
    <citation type="submission" date="2022-01" db="EMBL/GenBank/DDBJ databases">
        <authorList>
            <person name="Karlyshev A.V."/>
            <person name="Jaspars M."/>
        </authorList>
    </citation>
    <scope>NUCLEOTIDE SEQUENCE</scope>
    <source>
        <strain evidence="3">AGSA3-2</strain>
    </source>
</reference>
<dbReference type="NCBIfam" id="NF005704">
    <property type="entry name" value="PRK07516.1"/>
    <property type="match status" value="1"/>
</dbReference>
<dbReference type="SUPFAM" id="SSF53901">
    <property type="entry name" value="Thiolase-like"/>
    <property type="match status" value="1"/>
</dbReference>
<dbReference type="AlphaFoldDB" id="A0A9Q3W7W0"/>
<sequence length="394" mass="41429">MTQQDHSVSIVASGHTRFGRLNDATLEDLIVEASREALDDARVDASDIDQIFLGHFNSGMVPDGFPASLVLQADPGLRFTPASRCENACASGAAAVFAGINAIRSGAADLVLVVGAEKMTANSTADVTRALAGAGYQNDPREAGLSFPQVFGVAARAYQERYGDPLAAMARIAEKNHGNAMENPLAQMHRPLSFDECNTVSEQNPLIADPLRLTDCSLITDGAAAIVLASAERARDFPRQVAIRSAVQVNDLLPMNSRDFLAFEGPRRALSQAYQQAGVTLEDLHFAEVHDCFTIAELLIYEAMGLAPAGQGARALEEGTVFADGRLPVNLSGGLKAKGHPVGATGVSMHALAFRQLTGQAVGRARAGAETGLIFNMGGAAVANYASVLQAKRA</sequence>
<feature type="domain" description="Thiolase N-terminal" evidence="1">
    <location>
        <begin position="8"/>
        <end position="231"/>
    </location>
</feature>
<name>A0A9Q3W7W0_9GAMM</name>
<organism evidence="3 4">
    <name type="scientific">Alloalcanivorax xenomutans</name>
    <dbReference type="NCBI Taxonomy" id="1094342"/>
    <lineage>
        <taxon>Bacteria</taxon>
        <taxon>Pseudomonadati</taxon>
        <taxon>Pseudomonadota</taxon>
        <taxon>Gammaproteobacteria</taxon>
        <taxon>Oceanospirillales</taxon>
        <taxon>Alcanivoracaceae</taxon>
        <taxon>Alloalcanivorax</taxon>
    </lineage>
</organism>
<evidence type="ECO:0000259" key="2">
    <source>
        <dbReference type="Pfam" id="PF22691"/>
    </source>
</evidence>
<dbReference type="InterPro" id="IPR002155">
    <property type="entry name" value="Thiolase"/>
</dbReference>
<keyword evidence="4" id="KW-1185">Reference proteome</keyword>
<dbReference type="GO" id="GO:0003988">
    <property type="term" value="F:acetyl-CoA C-acyltransferase activity"/>
    <property type="evidence" value="ECO:0007669"/>
    <property type="project" value="UniProtKB-ARBA"/>
</dbReference>
<dbReference type="Proteomes" id="UP001107961">
    <property type="component" value="Unassembled WGS sequence"/>
</dbReference>
<dbReference type="PANTHER" id="PTHR42870">
    <property type="entry name" value="ACETYL-COA C-ACETYLTRANSFERASE"/>
    <property type="match status" value="1"/>
</dbReference>
<dbReference type="Pfam" id="PF22691">
    <property type="entry name" value="Thiolase_C_1"/>
    <property type="match status" value="1"/>
</dbReference>
<dbReference type="RefSeq" id="WP_022993956.1">
    <property type="nucleotide sequence ID" value="NZ_CP136240.1"/>
</dbReference>
<dbReference type="Pfam" id="PF00108">
    <property type="entry name" value="Thiolase_N"/>
    <property type="match status" value="1"/>
</dbReference>
<protein>
    <submittedName>
        <fullName evidence="3">Acetyl-CoA acetyltransferase</fullName>
    </submittedName>
</protein>
<dbReference type="PIRSF" id="PIRSF000429">
    <property type="entry name" value="Ac-CoA_Ac_transf"/>
    <property type="match status" value="1"/>
</dbReference>
<evidence type="ECO:0000313" key="3">
    <source>
        <dbReference type="EMBL" id="MCE7509457.1"/>
    </source>
</evidence>
<dbReference type="InterPro" id="IPR016039">
    <property type="entry name" value="Thiolase-like"/>
</dbReference>
<dbReference type="PANTHER" id="PTHR42870:SF1">
    <property type="entry name" value="NON-SPECIFIC LIPID-TRANSFER PROTEIN-LIKE 2"/>
    <property type="match status" value="1"/>
</dbReference>
<gene>
    <name evidence="3" type="ORF">LZG35_12470</name>
</gene>
<dbReference type="CDD" id="cd00829">
    <property type="entry name" value="SCP-x_thiolase"/>
    <property type="match status" value="1"/>
</dbReference>
<dbReference type="InterPro" id="IPR055140">
    <property type="entry name" value="Thiolase_C_2"/>
</dbReference>
<dbReference type="EMBL" id="JAJVKT010000014">
    <property type="protein sequence ID" value="MCE7509457.1"/>
    <property type="molecule type" value="Genomic_DNA"/>
</dbReference>
<evidence type="ECO:0000313" key="4">
    <source>
        <dbReference type="Proteomes" id="UP001107961"/>
    </source>
</evidence>